<keyword evidence="1" id="KW-0106">Calcium</keyword>
<dbReference type="AlphaFoldDB" id="A0A0N5AC10"/>
<dbReference type="Gene3D" id="1.10.238.10">
    <property type="entry name" value="EF-hand"/>
    <property type="match status" value="1"/>
</dbReference>
<evidence type="ECO:0000256" key="1">
    <source>
        <dbReference type="ARBA" id="ARBA00022837"/>
    </source>
</evidence>
<sequence length="105" mass="11616">MKVFLLAVCFIFFYHVNGDAEISDALFEQEFKKEDKDNSGGLSLDEVKAATFAESEGETVPPEIIALIEAGFKEDDTNHDGVLSFEEVKAKIQKNMKLAEEAPDA</sequence>
<organism evidence="4 5">
    <name type="scientific">Syphacia muris</name>
    <dbReference type="NCBI Taxonomy" id="451379"/>
    <lineage>
        <taxon>Eukaryota</taxon>
        <taxon>Metazoa</taxon>
        <taxon>Ecdysozoa</taxon>
        <taxon>Nematoda</taxon>
        <taxon>Chromadorea</taxon>
        <taxon>Rhabditida</taxon>
        <taxon>Spirurina</taxon>
        <taxon>Oxyuridomorpha</taxon>
        <taxon>Oxyuroidea</taxon>
        <taxon>Oxyuridae</taxon>
        <taxon>Syphacia</taxon>
    </lineage>
</organism>
<dbReference type="InterPro" id="IPR011992">
    <property type="entry name" value="EF-hand-dom_pair"/>
</dbReference>
<dbReference type="GO" id="GO:0005509">
    <property type="term" value="F:calcium ion binding"/>
    <property type="evidence" value="ECO:0007669"/>
    <property type="project" value="InterPro"/>
</dbReference>
<dbReference type="WBParaSite" id="SMUV_0000168601-mRNA-1">
    <property type="protein sequence ID" value="SMUV_0000168601-mRNA-1"/>
    <property type="gene ID" value="SMUV_0000168601"/>
</dbReference>
<protein>
    <submittedName>
        <fullName evidence="5">EF-hand domain-containing protein</fullName>
    </submittedName>
</protein>
<evidence type="ECO:0000313" key="5">
    <source>
        <dbReference type="WBParaSite" id="SMUV_0000168601-mRNA-1"/>
    </source>
</evidence>
<feature type="chain" id="PRO_5005892928" evidence="2">
    <location>
        <begin position="19"/>
        <end position="105"/>
    </location>
</feature>
<reference evidence="5" key="1">
    <citation type="submission" date="2017-02" db="UniProtKB">
        <authorList>
            <consortium name="WormBaseParasite"/>
        </authorList>
    </citation>
    <scope>IDENTIFICATION</scope>
</reference>
<feature type="signal peptide" evidence="2">
    <location>
        <begin position="1"/>
        <end position="18"/>
    </location>
</feature>
<feature type="domain" description="EF-hand" evidence="3">
    <location>
        <begin position="63"/>
        <end position="98"/>
    </location>
</feature>
<evidence type="ECO:0000313" key="4">
    <source>
        <dbReference type="Proteomes" id="UP000046393"/>
    </source>
</evidence>
<proteinExistence type="predicted"/>
<evidence type="ECO:0000256" key="2">
    <source>
        <dbReference type="SAM" id="SignalP"/>
    </source>
</evidence>
<dbReference type="SUPFAM" id="SSF47473">
    <property type="entry name" value="EF-hand"/>
    <property type="match status" value="1"/>
</dbReference>
<dbReference type="Pfam" id="PF13499">
    <property type="entry name" value="EF-hand_7"/>
    <property type="match status" value="1"/>
</dbReference>
<keyword evidence="2" id="KW-0732">Signal</keyword>
<dbReference type="PROSITE" id="PS50222">
    <property type="entry name" value="EF_HAND_2"/>
    <property type="match status" value="1"/>
</dbReference>
<keyword evidence="4" id="KW-1185">Reference proteome</keyword>
<dbReference type="InterPro" id="IPR018247">
    <property type="entry name" value="EF_Hand_1_Ca_BS"/>
</dbReference>
<name>A0A0N5AC10_9BILA</name>
<dbReference type="Proteomes" id="UP000046393">
    <property type="component" value="Unplaced"/>
</dbReference>
<evidence type="ECO:0000259" key="3">
    <source>
        <dbReference type="PROSITE" id="PS50222"/>
    </source>
</evidence>
<accession>A0A0N5AC10</accession>
<dbReference type="InterPro" id="IPR002048">
    <property type="entry name" value="EF_hand_dom"/>
</dbReference>
<dbReference type="PROSITE" id="PS00018">
    <property type="entry name" value="EF_HAND_1"/>
    <property type="match status" value="1"/>
</dbReference>